<evidence type="ECO:0000259" key="1">
    <source>
        <dbReference type="Pfam" id="PF09603"/>
    </source>
</evidence>
<evidence type="ECO:0000313" key="3">
    <source>
        <dbReference type="Proteomes" id="UP000184275"/>
    </source>
</evidence>
<gene>
    <name evidence="2" type="ORF">SAMN05720469_11031</name>
</gene>
<keyword evidence="3" id="KW-1185">Reference proteome</keyword>
<name>A0A1M6TJM2_9BACT</name>
<dbReference type="AlphaFoldDB" id="A0A1M6TJM2"/>
<accession>A0A1M6TJM2</accession>
<dbReference type="NCBIfam" id="TIGR02145">
    <property type="entry name" value="Fib_succ_major"/>
    <property type="match status" value="1"/>
</dbReference>
<sequence>MNKPAGWHLPKLEEFDKMINLVGGWDNRKEIISLLRSDSLWEKGLRSSDECGFSIKPAGRYSGKPAEEESYGKSLFEGMNFYSYFWTQTLMNPLDVETVVFAYRGPGIIDHYNSMSIRCIKD</sequence>
<reference evidence="3" key="1">
    <citation type="submission" date="2016-11" db="EMBL/GenBank/DDBJ databases">
        <authorList>
            <person name="Varghese N."/>
            <person name="Submissions S."/>
        </authorList>
    </citation>
    <scope>NUCLEOTIDE SEQUENCE [LARGE SCALE GENOMIC DNA]</scope>
    <source>
        <strain evidence="3">UWOS</strain>
    </source>
</reference>
<dbReference type="Proteomes" id="UP000184275">
    <property type="component" value="Unassembled WGS sequence"/>
</dbReference>
<organism evidence="2 3">
    <name type="scientific">Fibrobacter intestinalis</name>
    <dbReference type="NCBI Taxonomy" id="28122"/>
    <lineage>
        <taxon>Bacteria</taxon>
        <taxon>Pseudomonadati</taxon>
        <taxon>Fibrobacterota</taxon>
        <taxon>Fibrobacteria</taxon>
        <taxon>Fibrobacterales</taxon>
        <taxon>Fibrobacteraceae</taxon>
        <taxon>Fibrobacter</taxon>
    </lineage>
</organism>
<protein>
    <submittedName>
        <fullName evidence="2">Major paralogous domain-containing protein</fullName>
    </submittedName>
</protein>
<proteinExistence type="predicted"/>
<dbReference type="EMBL" id="FRAW01000010">
    <property type="protein sequence ID" value="SHK57134.1"/>
    <property type="molecule type" value="Genomic_DNA"/>
</dbReference>
<dbReference type="InterPro" id="IPR011871">
    <property type="entry name" value="Fib_succ_major"/>
</dbReference>
<dbReference type="Pfam" id="PF09603">
    <property type="entry name" value="Fib_succ_major"/>
    <property type="match status" value="1"/>
</dbReference>
<evidence type="ECO:0000313" key="2">
    <source>
        <dbReference type="EMBL" id="SHK57134.1"/>
    </source>
</evidence>
<feature type="domain" description="Fibrobacter succinogenes major paralogous" evidence="1">
    <location>
        <begin position="3"/>
        <end position="121"/>
    </location>
</feature>